<dbReference type="InterPro" id="IPR002018">
    <property type="entry name" value="CarbesteraseB"/>
</dbReference>
<dbReference type="AlphaFoldDB" id="A0A1L9SSA4"/>
<comment type="similarity">
    <text evidence="1 3">Belongs to the type-B carboxylesterase/lipase family.</text>
</comment>
<dbReference type="Proteomes" id="UP000184188">
    <property type="component" value="Unassembled WGS sequence"/>
</dbReference>
<dbReference type="PROSITE" id="PS00122">
    <property type="entry name" value="CARBOXYLESTERASE_B_1"/>
    <property type="match status" value="1"/>
</dbReference>
<protein>
    <recommendedName>
        <fullName evidence="3">Carboxylic ester hydrolase</fullName>
        <ecNumber evidence="3">3.1.1.-</ecNumber>
    </recommendedName>
</protein>
<evidence type="ECO:0000256" key="3">
    <source>
        <dbReference type="RuleBase" id="RU361235"/>
    </source>
</evidence>
<dbReference type="GeneID" id="34608559"/>
<proteinExistence type="inferred from homology"/>
<keyword evidence="6" id="KW-1185">Reference proteome</keyword>
<dbReference type="OrthoDB" id="408631at2759"/>
<evidence type="ECO:0000259" key="4">
    <source>
        <dbReference type="Pfam" id="PF00135"/>
    </source>
</evidence>
<gene>
    <name evidence="5" type="ORF">ASPZODRAFT_128698</name>
</gene>
<name>A0A1L9SSA4_9EURO</name>
<feature type="domain" description="Carboxylesterase type B" evidence="4">
    <location>
        <begin position="2"/>
        <end position="489"/>
    </location>
</feature>
<dbReference type="VEuPathDB" id="FungiDB:ASPZODRAFT_128698"/>
<dbReference type="InterPro" id="IPR050309">
    <property type="entry name" value="Type-B_Carboxylest/Lipase"/>
</dbReference>
<evidence type="ECO:0000256" key="1">
    <source>
        <dbReference type="ARBA" id="ARBA00005964"/>
    </source>
</evidence>
<reference evidence="6" key="1">
    <citation type="journal article" date="2017" name="Genome Biol.">
        <title>Comparative genomics reveals high biological diversity and specific adaptations in the industrially and medically important fungal genus Aspergillus.</title>
        <authorList>
            <person name="de Vries R.P."/>
            <person name="Riley R."/>
            <person name="Wiebenga A."/>
            <person name="Aguilar-Osorio G."/>
            <person name="Amillis S."/>
            <person name="Uchima C.A."/>
            <person name="Anderluh G."/>
            <person name="Asadollahi M."/>
            <person name="Askin M."/>
            <person name="Barry K."/>
            <person name="Battaglia E."/>
            <person name="Bayram O."/>
            <person name="Benocci T."/>
            <person name="Braus-Stromeyer S.A."/>
            <person name="Caldana C."/>
            <person name="Canovas D."/>
            <person name="Cerqueira G.C."/>
            <person name="Chen F."/>
            <person name="Chen W."/>
            <person name="Choi C."/>
            <person name="Clum A."/>
            <person name="Dos Santos R.A."/>
            <person name="Damasio A.R."/>
            <person name="Diallinas G."/>
            <person name="Emri T."/>
            <person name="Fekete E."/>
            <person name="Flipphi M."/>
            <person name="Freyberg S."/>
            <person name="Gallo A."/>
            <person name="Gournas C."/>
            <person name="Habgood R."/>
            <person name="Hainaut M."/>
            <person name="Harispe M.L."/>
            <person name="Henrissat B."/>
            <person name="Hilden K.S."/>
            <person name="Hope R."/>
            <person name="Hossain A."/>
            <person name="Karabika E."/>
            <person name="Karaffa L."/>
            <person name="Karanyi Z."/>
            <person name="Krasevec N."/>
            <person name="Kuo A."/>
            <person name="Kusch H."/>
            <person name="LaButti K."/>
            <person name="Lagendijk E.L."/>
            <person name="Lapidus A."/>
            <person name="Levasseur A."/>
            <person name="Lindquist E."/>
            <person name="Lipzen A."/>
            <person name="Logrieco A.F."/>
            <person name="MacCabe A."/>
            <person name="Maekelae M.R."/>
            <person name="Malavazi I."/>
            <person name="Melin P."/>
            <person name="Meyer V."/>
            <person name="Mielnichuk N."/>
            <person name="Miskei M."/>
            <person name="Molnar A.P."/>
            <person name="Mule G."/>
            <person name="Ngan C.Y."/>
            <person name="Orejas M."/>
            <person name="Orosz E."/>
            <person name="Ouedraogo J.P."/>
            <person name="Overkamp K.M."/>
            <person name="Park H.-S."/>
            <person name="Perrone G."/>
            <person name="Piumi F."/>
            <person name="Punt P.J."/>
            <person name="Ram A.F."/>
            <person name="Ramon A."/>
            <person name="Rauscher S."/>
            <person name="Record E."/>
            <person name="Riano-Pachon D.M."/>
            <person name="Robert V."/>
            <person name="Roehrig J."/>
            <person name="Ruller R."/>
            <person name="Salamov A."/>
            <person name="Salih N.S."/>
            <person name="Samson R.A."/>
            <person name="Sandor E."/>
            <person name="Sanguinetti M."/>
            <person name="Schuetze T."/>
            <person name="Sepcic K."/>
            <person name="Shelest E."/>
            <person name="Sherlock G."/>
            <person name="Sophianopoulou V."/>
            <person name="Squina F.M."/>
            <person name="Sun H."/>
            <person name="Susca A."/>
            <person name="Todd R.B."/>
            <person name="Tsang A."/>
            <person name="Unkles S.E."/>
            <person name="van de Wiele N."/>
            <person name="van Rossen-Uffink D."/>
            <person name="Oliveira J.V."/>
            <person name="Vesth T.C."/>
            <person name="Visser J."/>
            <person name="Yu J.-H."/>
            <person name="Zhou M."/>
            <person name="Andersen M.R."/>
            <person name="Archer D.B."/>
            <person name="Baker S.E."/>
            <person name="Benoit I."/>
            <person name="Brakhage A.A."/>
            <person name="Braus G.H."/>
            <person name="Fischer R."/>
            <person name="Frisvad J.C."/>
            <person name="Goldman G.H."/>
            <person name="Houbraken J."/>
            <person name="Oakley B."/>
            <person name="Pocsi I."/>
            <person name="Scazzocchio C."/>
            <person name="Seiboth B."/>
            <person name="vanKuyk P.A."/>
            <person name="Wortman J."/>
            <person name="Dyer P.S."/>
            <person name="Grigoriev I.V."/>
        </authorList>
    </citation>
    <scope>NUCLEOTIDE SEQUENCE [LARGE SCALE GENOMIC DNA]</scope>
    <source>
        <strain evidence="6">CBS 506.65</strain>
    </source>
</reference>
<organism evidence="5 6">
    <name type="scientific">Penicilliopsis zonata CBS 506.65</name>
    <dbReference type="NCBI Taxonomy" id="1073090"/>
    <lineage>
        <taxon>Eukaryota</taxon>
        <taxon>Fungi</taxon>
        <taxon>Dikarya</taxon>
        <taxon>Ascomycota</taxon>
        <taxon>Pezizomycotina</taxon>
        <taxon>Eurotiomycetes</taxon>
        <taxon>Eurotiomycetidae</taxon>
        <taxon>Eurotiales</taxon>
        <taxon>Aspergillaceae</taxon>
        <taxon>Penicilliopsis</taxon>
    </lineage>
</organism>
<evidence type="ECO:0000313" key="5">
    <source>
        <dbReference type="EMBL" id="OJJ50088.1"/>
    </source>
</evidence>
<dbReference type="GO" id="GO:0016787">
    <property type="term" value="F:hydrolase activity"/>
    <property type="evidence" value="ECO:0007669"/>
    <property type="project" value="UniProtKB-KW"/>
</dbReference>
<dbReference type="PANTHER" id="PTHR11559">
    <property type="entry name" value="CARBOXYLESTERASE"/>
    <property type="match status" value="1"/>
</dbReference>
<dbReference type="STRING" id="1073090.A0A1L9SSA4"/>
<dbReference type="SUPFAM" id="SSF53474">
    <property type="entry name" value="alpha/beta-Hydrolases"/>
    <property type="match status" value="1"/>
</dbReference>
<evidence type="ECO:0000313" key="6">
    <source>
        <dbReference type="Proteomes" id="UP000184188"/>
    </source>
</evidence>
<sequence length="530" mass="57423">MTVRIATGLVQGVPSEHNARVTVYRGIPYAASTAGENRWREPQPPAPWEGVRVADKFGPVCPQIPAGSMSWSEDCLSLNVWTPGSEEGGETKTQKLPVLVWIYGGRFTSGAGSDASFEGTGLASKGIVVVTLNYRLGILGWLATPELSAESGHNASGNYGLLDQLAALRWVRDNIAAFGGDAAQVTIAGQSAGGASVGLHVLSPLSRGLFRGAINQSGFRDPCDPLLSGLSPAYRSKAKAEAQGEETVHEKGAANITELRQMDLAHLLEGNNKNDDSQWGTPPFWRPCIDGYMVPLTYGESLAQGIQADVPIMTGHNSDEGGTYLDPAFSATDYESCARQKYGVLADRFLHLYPLSETVTPREAWNEAARDNSRVTVARWAEKFHAHAKSPVYGYFFNHAPPAKTAATGSSQNTQPTPMVQAKVDRSVYTYMKNAPGEPRGAYHSAEIPYALNNLDAQDGYPWTETDRQVAESMSSYWAGFIKTGNPGEDFIRTDKTIMTLGETCGETPLAASLERVVFWNDHLASQREW</sequence>
<dbReference type="EC" id="3.1.1.-" evidence="3"/>
<dbReference type="EMBL" id="KV878337">
    <property type="protein sequence ID" value="OJJ50088.1"/>
    <property type="molecule type" value="Genomic_DNA"/>
</dbReference>
<dbReference type="InterPro" id="IPR029058">
    <property type="entry name" value="AB_hydrolase_fold"/>
</dbReference>
<keyword evidence="2 3" id="KW-0378">Hydrolase</keyword>
<dbReference type="RefSeq" id="XP_022584598.1">
    <property type="nucleotide sequence ID" value="XM_022722094.1"/>
</dbReference>
<dbReference type="Pfam" id="PF00135">
    <property type="entry name" value="COesterase"/>
    <property type="match status" value="1"/>
</dbReference>
<dbReference type="Gene3D" id="3.40.50.1820">
    <property type="entry name" value="alpha/beta hydrolase"/>
    <property type="match status" value="1"/>
</dbReference>
<accession>A0A1L9SSA4</accession>
<dbReference type="InterPro" id="IPR019826">
    <property type="entry name" value="Carboxylesterase_B_AS"/>
</dbReference>
<evidence type="ECO:0000256" key="2">
    <source>
        <dbReference type="ARBA" id="ARBA00022801"/>
    </source>
</evidence>